<name>A0A560FN81_9PROT</name>
<dbReference type="Proteomes" id="UP000316545">
    <property type="component" value="Unassembled WGS sequence"/>
</dbReference>
<organism evidence="2 3">
    <name type="scientific">Nitrospirillum amazonense</name>
    <dbReference type="NCBI Taxonomy" id="28077"/>
    <lineage>
        <taxon>Bacteria</taxon>
        <taxon>Pseudomonadati</taxon>
        <taxon>Pseudomonadota</taxon>
        <taxon>Alphaproteobacteria</taxon>
        <taxon>Rhodospirillales</taxon>
        <taxon>Azospirillaceae</taxon>
        <taxon>Nitrospirillum</taxon>
    </lineage>
</organism>
<accession>A0A560FN81</accession>
<dbReference type="PROSITE" id="PS51208">
    <property type="entry name" value="AUTOTRANSPORTER"/>
    <property type="match status" value="1"/>
</dbReference>
<feature type="non-terminal residue" evidence="2">
    <location>
        <position position="1"/>
    </location>
</feature>
<dbReference type="InterPro" id="IPR005546">
    <property type="entry name" value="Autotransporte_beta"/>
</dbReference>
<dbReference type="RefSeq" id="WP_246138751.1">
    <property type="nucleotide sequence ID" value="NZ_VITO01000014.1"/>
</dbReference>
<proteinExistence type="predicted"/>
<dbReference type="AlphaFoldDB" id="A0A560FN81"/>
<dbReference type="SMART" id="SM00869">
    <property type="entry name" value="Autotransporter"/>
    <property type="match status" value="1"/>
</dbReference>
<protein>
    <submittedName>
        <fullName evidence="2">Uncharacterized protein with beta-barrel porin domain</fullName>
    </submittedName>
</protein>
<feature type="domain" description="Autotransporter" evidence="1">
    <location>
        <begin position="346"/>
        <end position="627"/>
    </location>
</feature>
<evidence type="ECO:0000313" key="2">
    <source>
        <dbReference type="EMBL" id="TWB23078.1"/>
    </source>
</evidence>
<reference evidence="2 3" key="1">
    <citation type="submission" date="2019-06" db="EMBL/GenBank/DDBJ databases">
        <title>Genomic Encyclopedia of Type Strains, Phase IV (KMG-V): Genome sequencing to study the core and pangenomes of soil and plant-associated prokaryotes.</title>
        <authorList>
            <person name="Whitman W."/>
        </authorList>
    </citation>
    <scope>NUCLEOTIDE SEQUENCE [LARGE SCALE GENOMIC DNA]</scope>
    <source>
        <strain evidence="2 3">BR 11865</strain>
    </source>
</reference>
<evidence type="ECO:0000259" key="1">
    <source>
        <dbReference type="PROSITE" id="PS51208"/>
    </source>
</evidence>
<dbReference type="InterPro" id="IPR036709">
    <property type="entry name" value="Autotransporte_beta_dom_sf"/>
</dbReference>
<dbReference type="Pfam" id="PF03797">
    <property type="entry name" value="Autotransporter"/>
    <property type="match status" value="1"/>
</dbReference>
<gene>
    <name evidence="2" type="ORF">FBZ88_1141</name>
</gene>
<keyword evidence="3" id="KW-1185">Reference proteome</keyword>
<dbReference type="EMBL" id="VITO01000014">
    <property type="protein sequence ID" value="TWB23078.1"/>
    <property type="molecule type" value="Genomic_DNA"/>
</dbReference>
<comment type="caution">
    <text evidence="2">The sequence shown here is derived from an EMBL/GenBank/DDBJ whole genome shotgun (WGS) entry which is preliminary data.</text>
</comment>
<sequence>GATVTSGITGLSATAVTSGSNLLAAAGNDYIGASLDTLNVTGTLANTVGGATALYIAATGTLGTLANSGTVTGNVVNLSANDLAIMGGTDAAPGVFTGGTIDNRLSNLRFTSGAVRLTDAVNVTGHSVINSGATLLVTSAVNITGSYSQTAGSLVIGATSQTSYGTLVISGGASLTGGSVTLQGAGGNALQAGTYTIAAAGGGLSLSGVSFNATGYTVSSATVTVGGTTDLLVTVAGTTTNYTAVGVAQGGAAVGSGAALDQIAALASSSISSNAQVAAFTQQVLAPLAKLSAEAKQVAVAQLAPSQLTPQLTATAVTPTTTAISQHQETVASLMDGSAKGAAAGSEGREGVIWGEILGGGVLRGTTTEAAGYRASSSGLVLGADWFASDEVMAGLAFSWVNSASVGQGVMAGSTTRVGSYQLTAYSVWRPDWADQRLSIEGQVGWGYNHYDQRRIIQFLGARANANYGGEQYLGKVTVGYDLPMATDFTLTPQISVRAVRLTNHDYRERDAGPANLDIDALVTNAITHEVGVKLDTRIDTGIGRLFPDLRVFWVHDYLNGPIATTGALAGVTFASTTGRPQADGLGLALGATVEQSDGFKLRLEYNGEFRHDYQGHSGVLRASWDF</sequence>
<evidence type="ECO:0000313" key="3">
    <source>
        <dbReference type="Proteomes" id="UP000316545"/>
    </source>
</evidence>
<dbReference type="Gene3D" id="2.40.128.130">
    <property type="entry name" value="Autotransporter beta-domain"/>
    <property type="match status" value="1"/>
</dbReference>
<dbReference type="SUPFAM" id="SSF103515">
    <property type="entry name" value="Autotransporter"/>
    <property type="match status" value="1"/>
</dbReference>